<keyword evidence="2 5" id="KW-0812">Transmembrane</keyword>
<feature type="transmembrane region" description="Helical" evidence="5">
    <location>
        <begin position="137"/>
        <end position="160"/>
    </location>
</feature>
<feature type="domain" description="O-antigen ligase-related" evidence="6">
    <location>
        <begin position="213"/>
        <end position="361"/>
    </location>
</feature>
<evidence type="ECO:0000259" key="6">
    <source>
        <dbReference type="Pfam" id="PF04932"/>
    </source>
</evidence>
<organism evidence="7 8">
    <name type="scientific">Flavobacterium silvaticum</name>
    <dbReference type="NCBI Taxonomy" id="1852020"/>
    <lineage>
        <taxon>Bacteria</taxon>
        <taxon>Pseudomonadati</taxon>
        <taxon>Bacteroidota</taxon>
        <taxon>Flavobacteriia</taxon>
        <taxon>Flavobacteriales</taxon>
        <taxon>Flavobacteriaceae</taxon>
        <taxon>Flavobacterium</taxon>
    </lineage>
</organism>
<dbReference type="EMBL" id="JAAMPU010000108">
    <property type="protein sequence ID" value="NMH29472.1"/>
    <property type="molecule type" value="Genomic_DNA"/>
</dbReference>
<comment type="subcellular location">
    <subcellularLocation>
        <location evidence="1">Membrane</location>
        <topology evidence="1">Multi-pass membrane protein</topology>
    </subcellularLocation>
</comment>
<feature type="transmembrane region" description="Helical" evidence="5">
    <location>
        <begin position="246"/>
        <end position="265"/>
    </location>
</feature>
<sequence>MIYEKLKSKYLEWSVYGMVLSYFYNMSVITYSATGNNELRLYDFAGFLLVFHYFRNFALINTYIRSVKVFSALYDFLVYALLTLFFTAISSITSNKLLYIIQSFLYYYHFFIFFLNGVFISILILKPGFIEKITKFSLYLCCAALLVVILQNFGVIPFLWNEEYRRSYLGFMSGTFGPNKIVVGMTCVLILGMSMGLVNEKRIKLNKILLLITIVLCLITLVMSGSRTSYVAGAILLGYFSLREPLSFVYSSIAIFFISIGLATFQPQVIEKAFEVYQGRVEKKINNPDDIQEAKVGDLYEDLGAGRKEIFVKYIGLIAEEFYYIPFGRGFNNRLETRSSAHNMYLSLIYEVGLLGMVFYFRWLCMYLFVKMPHFRKLRVAMQGLTISALVSLFFGEHFYVYRALFGLLGLFLFVMTVMSSPIFLIDEEE</sequence>
<accession>A0A972JKT9</accession>
<keyword evidence="7" id="KW-0436">Ligase</keyword>
<proteinExistence type="predicted"/>
<reference evidence="7" key="1">
    <citation type="submission" date="2020-02" db="EMBL/GenBank/DDBJ databases">
        <title>Flavobacterium sp. genome.</title>
        <authorList>
            <person name="Jung H.S."/>
            <person name="Baek J.H."/>
            <person name="Jeon C.O."/>
        </authorList>
    </citation>
    <scope>NUCLEOTIDE SEQUENCE</scope>
    <source>
        <strain evidence="7">SE-s28</strain>
    </source>
</reference>
<feature type="transmembrane region" description="Helical" evidence="5">
    <location>
        <begin position="180"/>
        <end position="198"/>
    </location>
</feature>
<gene>
    <name evidence="7" type="ORF">G6047_15645</name>
</gene>
<dbReference type="PANTHER" id="PTHR37422:SF13">
    <property type="entry name" value="LIPOPOLYSACCHARIDE BIOSYNTHESIS PROTEIN PA4999-RELATED"/>
    <property type="match status" value="1"/>
</dbReference>
<dbReference type="InterPro" id="IPR051533">
    <property type="entry name" value="WaaL-like"/>
</dbReference>
<dbReference type="AlphaFoldDB" id="A0A972JKT9"/>
<feature type="transmembrane region" description="Helical" evidence="5">
    <location>
        <begin position="106"/>
        <end position="125"/>
    </location>
</feature>
<comment type="caution">
    <text evidence="7">The sequence shown here is derived from an EMBL/GenBank/DDBJ whole genome shotgun (WGS) entry which is preliminary data.</text>
</comment>
<dbReference type="RefSeq" id="WP_169528560.1">
    <property type="nucleotide sequence ID" value="NZ_JAAMPU010000108.1"/>
</dbReference>
<feature type="transmembrane region" description="Helical" evidence="5">
    <location>
        <begin position="210"/>
        <end position="240"/>
    </location>
</feature>
<feature type="transmembrane region" description="Helical" evidence="5">
    <location>
        <begin position="76"/>
        <end position="94"/>
    </location>
</feature>
<dbReference type="InterPro" id="IPR007016">
    <property type="entry name" value="O-antigen_ligase-rel_domated"/>
</dbReference>
<feature type="transmembrane region" description="Helical" evidence="5">
    <location>
        <begin position="406"/>
        <end position="426"/>
    </location>
</feature>
<keyword evidence="8" id="KW-1185">Reference proteome</keyword>
<keyword evidence="4 5" id="KW-0472">Membrane</keyword>
<evidence type="ECO:0000256" key="2">
    <source>
        <dbReference type="ARBA" id="ARBA00022692"/>
    </source>
</evidence>
<feature type="transmembrane region" description="Helical" evidence="5">
    <location>
        <begin position="12"/>
        <end position="32"/>
    </location>
</feature>
<dbReference type="PANTHER" id="PTHR37422">
    <property type="entry name" value="TEICHURONIC ACID BIOSYNTHESIS PROTEIN TUAE"/>
    <property type="match status" value="1"/>
</dbReference>
<evidence type="ECO:0000256" key="4">
    <source>
        <dbReference type="ARBA" id="ARBA00023136"/>
    </source>
</evidence>
<feature type="transmembrane region" description="Helical" evidence="5">
    <location>
        <begin position="382"/>
        <end position="400"/>
    </location>
</feature>
<dbReference type="GO" id="GO:0016874">
    <property type="term" value="F:ligase activity"/>
    <property type="evidence" value="ECO:0007669"/>
    <property type="project" value="UniProtKB-KW"/>
</dbReference>
<evidence type="ECO:0000256" key="3">
    <source>
        <dbReference type="ARBA" id="ARBA00022989"/>
    </source>
</evidence>
<evidence type="ECO:0000256" key="1">
    <source>
        <dbReference type="ARBA" id="ARBA00004141"/>
    </source>
</evidence>
<evidence type="ECO:0000313" key="7">
    <source>
        <dbReference type="EMBL" id="NMH29472.1"/>
    </source>
</evidence>
<dbReference type="Proteomes" id="UP000712080">
    <property type="component" value="Unassembled WGS sequence"/>
</dbReference>
<protein>
    <submittedName>
        <fullName evidence="7">O-antigen ligase family protein</fullName>
    </submittedName>
</protein>
<evidence type="ECO:0000256" key="5">
    <source>
        <dbReference type="SAM" id="Phobius"/>
    </source>
</evidence>
<evidence type="ECO:0000313" key="8">
    <source>
        <dbReference type="Proteomes" id="UP000712080"/>
    </source>
</evidence>
<name>A0A972JKT9_9FLAO</name>
<feature type="transmembrane region" description="Helical" evidence="5">
    <location>
        <begin position="347"/>
        <end position="370"/>
    </location>
</feature>
<keyword evidence="3 5" id="KW-1133">Transmembrane helix</keyword>
<dbReference type="GO" id="GO:0016020">
    <property type="term" value="C:membrane"/>
    <property type="evidence" value="ECO:0007669"/>
    <property type="project" value="UniProtKB-SubCell"/>
</dbReference>
<feature type="transmembrane region" description="Helical" evidence="5">
    <location>
        <begin position="44"/>
        <end position="64"/>
    </location>
</feature>
<dbReference type="Pfam" id="PF04932">
    <property type="entry name" value="Wzy_C"/>
    <property type="match status" value="1"/>
</dbReference>